<accession>A0A383ASS3</accession>
<gene>
    <name evidence="1" type="ORF">METZ01_LOCUS463840</name>
</gene>
<dbReference type="AlphaFoldDB" id="A0A383ASS3"/>
<sequence>MTNCIGLHHTVDQKLILFNLMDNDLYGI</sequence>
<protein>
    <submittedName>
        <fullName evidence="1">Uncharacterized protein</fullName>
    </submittedName>
</protein>
<name>A0A383ASS3_9ZZZZ</name>
<dbReference type="EMBL" id="UINC01194748">
    <property type="protein sequence ID" value="SVE10986.1"/>
    <property type="molecule type" value="Genomic_DNA"/>
</dbReference>
<evidence type="ECO:0000313" key="1">
    <source>
        <dbReference type="EMBL" id="SVE10986.1"/>
    </source>
</evidence>
<reference evidence="1" key="1">
    <citation type="submission" date="2018-05" db="EMBL/GenBank/DDBJ databases">
        <authorList>
            <person name="Lanie J.A."/>
            <person name="Ng W.-L."/>
            <person name="Kazmierczak K.M."/>
            <person name="Andrzejewski T.M."/>
            <person name="Davidsen T.M."/>
            <person name="Wayne K.J."/>
            <person name="Tettelin H."/>
            <person name="Glass J.I."/>
            <person name="Rusch D."/>
            <person name="Podicherti R."/>
            <person name="Tsui H.-C.T."/>
            <person name="Winkler M.E."/>
        </authorList>
    </citation>
    <scope>NUCLEOTIDE SEQUENCE</scope>
</reference>
<proteinExistence type="predicted"/>
<organism evidence="1">
    <name type="scientific">marine metagenome</name>
    <dbReference type="NCBI Taxonomy" id="408172"/>
    <lineage>
        <taxon>unclassified sequences</taxon>
        <taxon>metagenomes</taxon>
        <taxon>ecological metagenomes</taxon>
    </lineage>
</organism>